<dbReference type="PANTHER" id="PTHR30502:SF0">
    <property type="entry name" value="PHOSPHOENOLPYRUVATE CARBOXYLASE FAMILY PROTEIN"/>
    <property type="match status" value="1"/>
</dbReference>
<proteinExistence type="inferred from homology"/>
<dbReference type="EMBL" id="SMLA01000025">
    <property type="protein sequence ID" value="TDD87041.1"/>
    <property type="molecule type" value="Genomic_DNA"/>
</dbReference>
<dbReference type="SUPFAM" id="SSF51621">
    <property type="entry name" value="Phosphoenolpyruvate/pyruvate domain"/>
    <property type="match status" value="1"/>
</dbReference>
<gene>
    <name evidence="5" type="ORF">E1202_17145</name>
</gene>
<evidence type="ECO:0000313" key="6">
    <source>
        <dbReference type="Proteomes" id="UP000294723"/>
    </source>
</evidence>
<sequence>MSQIQSEGRTAVNEALRQVLSRDETAYGLWVTSEASSVTEIAGALGLDWVCVDMEHGYLDYRDIQGHLTAARGTDLTVLVRPPTQDLEPIKRTLDIGAHGVIVPLINTAEEARAASQHAYYPPRGRRGIGGERSVTWGLELDDYVRNANKELLFVPMIETQSGYENLDDIMSVGGVEAIFLGPGDLSASRGAVGDWEGPGVAEINLDILKRARGRGIHAGLVARGTDEAMMRRDQGFGMVALGSDIGLLIRQIRSMTNALDRATQHHSWF</sequence>
<accession>A0A4R5BK53</accession>
<protein>
    <recommendedName>
        <fullName evidence="4">HpcH/HpaI aldolase/citrate lyase domain-containing protein</fullName>
    </recommendedName>
</protein>
<comment type="similarity">
    <text evidence="1">Belongs to the HpcH/HpaI aldolase family.</text>
</comment>
<dbReference type="GO" id="GO:0046872">
    <property type="term" value="F:metal ion binding"/>
    <property type="evidence" value="ECO:0007669"/>
    <property type="project" value="UniProtKB-KW"/>
</dbReference>
<dbReference type="PANTHER" id="PTHR30502">
    <property type="entry name" value="2-KETO-3-DEOXY-L-RHAMNONATE ALDOLASE"/>
    <property type="match status" value="1"/>
</dbReference>
<dbReference type="Gene3D" id="3.20.20.60">
    <property type="entry name" value="Phosphoenolpyruvate-binding domains"/>
    <property type="match status" value="1"/>
</dbReference>
<keyword evidence="6" id="KW-1185">Reference proteome</keyword>
<comment type="caution">
    <text evidence="5">The sequence shown here is derived from an EMBL/GenBank/DDBJ whole genome shotgun (WGS) entry which is preliminary data.</text>
</comment>
<evidence type="ECO:0000256" key="3">
    <source>
        <dbReference type="ARBA" id="ARBA00023239"/>
    </source>
</evidence>
<keyword evidence="3" id="KW-0456">Lyase</keyword>
<dbReference type="Pfam" id="PF03328">
    <property type="entry name" value="HpcH_HpaI"/>
    <property type="match status" value="1"/>
</dbReference>
<dbReference type="InterPro" id="IPR040442">
    <property type="entry name" value="Pyrv_kinase-like_dom_sf"/>
</dbReference>
<dbReference type="AlphaFoldDB" id="A0A4R5BK53"/>
<dbReference type="InterPro" id="IPR005000">
    <property type="entry name" value="Aldolase/citrate-lyase_domain"/>
</dbReference>
<keyword evidence="2" id="KW-0479">Metal-binding</keyword>
<evidence type="ECO:0000256" key="1">
    <source>
        <dbReference type="ARBA" id="ARBA00005568"/>
    </source>
</evidence>
<dbReference type="GO" id="GO:0005737">
    <property type="term" value="C:cytoplasm"/>
    <property type="evidence" value="ECO:0007669"/>
    <property type="project" value="TreeGrafter"/>
</dbReference>
<evidence type="ECO:0000259" key="4">
    <source>
        <dbReference type="Pfam" id="PF03328"/>
    </source>
</evidence>
<evidence type="ECO:0000256" key="2">
    <source>
        <dbReference type="ARBA" id="ARBA00022723"/>
    </source>
</evidence>
<dbReference type="GO" id="GO:0016832">
    <property type="term" value="F:aldehyde-lyase activity"/>
    <property type="evidence" value="ECO:0007669"/>
    <property type="project" value="TreeGrafter"/>
</dbReference>
<reference evidence="5 6" key="1">
    <citation type="submission" date="2019-03" db="EMBL/GenBank/DDBJ databases">
        <title>Draft genome sequences of novel Actinobacteria.</title>
        <authorList>
            <person name="Sahin N."/>
            <person name="Ay H."/>
            <person name="Saygin H."/>
        </authorList>
    </citation>
    <scope>NUCLEOTIDE SEQUENCE [LARGE SCALE GENOMIC DNA]</scope>
    <source>
        <strain evidence="5 6">5K548</strain>
    </source>
</reference>
<name>A0A4R5BK53_9PSEU</name>
<evidence type="ECO:0000313" key="5">
    <source>
        <dbReference type="EMBL" id="TDD87041.1"/>
    </source>
</evidence>
<dbReference type="Proteomes" id="UP000294723">
    <property type="component" value="Unassembled WGS sequence"/>
</dbReference>
<dbReference type="InterPro" id="IPR015813">
    <property type="entry name" value="Pyrv/PenolPyrv_kinase-like_dom"/>
</dbReference>
<feature type="domain" description="HpcH/HpaI aldolase/citrate lyase" evidence="4">
    <location>
        <begin position="27"/>
        <end position="250"/>
    </location>
</feature>
<organism evidence="5 6">
    <name type="scientific">Saccharopolyspora karakumensis</name>
    <dbReference type="NCBI Taxonomy" id="2530386"/>
    <lineage>
        <taxon>Bacteria</taxon>
        <taxon>Bacillati</taxon>
        <taxon>Actinomycetota</taxon>
        <taxon>Actinomycetes</taxon>
        <taxon>Pseudonocardiales</taxon>
        <taxon>Pseudonocardiaceae</taxon>
        <taxon>Saccharopolyspora</taxon>
    </lineage>
</organism>
<dbReference type="InterPro" id="IPR050251">
    <property type="entry name" value="HpcH-HpaI_aldolase"/>
</dbReference>